<proteinExistence type="predicted"/>
<evidence type="ECO:0000256" key="3">
    <source>
        <dbReference type="ARBA" id="ARBA00023163"/>
    </source>
</evidence>
<evidence type="ECO:0000259" key="5">
    <source>
        <dbReference type="PROSITE" id="PS50977"/>
    </source>
</evidence>
<sequence>MRGPVPPKPYHHGDLRRAILDAGEAELSEKGVIGFSLRHVATRVGVSHTAPAHHFGDTAGLLDALAERGFLRLIDCMQARQDRTAEAPYEQLIATGQGYLDFALSNSAMFRLLFGSREPPKDGSDLQAAALGAFLHLAKAVGALRGCDPMQHPQERILVLACWTRAHGLADLILSGYIDLPDGEQERDAFFRQMLEADVTPAGMAHP</sequence>
<keyword evidence="3" id="KW-0804">Transcription</keyword>
<name>A0ABQ1KYI6_9RHOB</name>
<keyword evidence="1" id="KW-0805">Transcription regulation</keyword>
<dbReference type="Pfam" id="PF00440">
    <property type="entry name" value="TetR_N"/>
    <property type="match status" value="1"/>
</dbReference>
<protein>
    <submittedName>
        <fullName evidence="6">TetR family transcriptional regulator</fullName>
    </submittedName>
</protein>
<dbReference type="InterPro" id="IPR009057">
    <property type="entry name" value="Homeodomain-like_sf"/>
</dbReference>
<gene>
    <name evidence="6" type="ORF">GCM10011363_33640</name>
</gene>
<evidence type="ECO:0000256" key="4">
    <source>
        <dbReference type="PROSITE-ProRule" id="PRU00335"/>
    </source>
</evidence>
<reference evidence="7" key="1">
    <citation type="journal article" date="2019" name="Int. J. Syst. Evol. Microbiol.">
        <title>The Global Catalogue of Microorganisms (GCM) 10K type strain sequencing project: providing services to taxonomists for standard genome sequencing and annotation.</title>
        <authorList>
            <consortium name="The Broad Institute Genomics Platform"/>
            <consortium name="The Broad Institute Genome Sequencing Center for Infectious Disease"/>
            <person name="Wu L."/>
            <person name="Ma J."/>
        </authorList>
    </citation>
    <scope>NUCLEOTIDE SEQUENCE [LARGE SCALE GENOMIC DNA]</scope>
    <source>
        <strain evidence="7">CGMCC 1.12478</strain>
    </source>
</reference>
<feature type="DNA-binding region" description="H-T-H motif" evidence="4">
    <location>
        <begin position="36"/>
        <end position="55"/>
    </location>
</feature>
<evidence type="ECO:0000313" key="7">
    <source>
        <dbReference type="Proteomes" id="UP000645462"/>
    </source>
</evidence>
<dbReference type="InterPro" id="IPR001647">
    <property type="entry name" value="HTH_TetR"/>
</dbReference>
<dbReference type="Gene3D" id="1.10.357.10">
    <property type="entry name" value="Tetracycline Repressor, domain 2"/>
    <property type="match status" value="1"/>
</dbReference>
<evidence type="ECO:0000256" key="2">
    <source>
        <dbReference type="ARBA" id="ARBA00023125"/>
    </source>
</evidence>
<dbReference type="SUPFAM" id="SSF46689">
    <property type="entry name" value="Homeodomain-like"/>
    <property type="match status" value="1"/>
</dbReference>
<evidence type="ECO:0000256" key="1">
    <source>
        <dbReference type="ARBA" id="ARBA00023015"/>
    </source>
</evidence>
<organism evidence="6 7">
    <name type="scientific">Marivita lacus</name>
    <dbReference type="NCBI Taxonomy" id="1323742"/>
    <lineage>
        <taxon>Bacteria</taxon>
        <taxon>Pseudomonadati</taxon>
        <taxon>Pseudomonadota</taxon>
        <taxon>Alphaproteobacteria</taxon>
        <taxon>Rhodobacterales</taxon>
        <taxon>Roseobacteraceae</taxon>
        <taxon>Marivita</taxon>
    </lineage>
</organism>
<dbReference type="PROSITE" id="PS50977">
    <property type="entry name" value="HTH_TETR_2"/>
    <property type="match status" value="1"/>
</dbReference>
<dbReference type="SUPFAM" id="SSF48498">
    <property type="entry name" value="Tetracyclin repressor-like, C-terminal domain"/>
    <property type="match status" value="1"/>
</dbReference>
<dbReference type="Proteomes" id="UP000645462">
    <property type="component" value="Unassembled WGS sequence"/>
</dbReference>
<dbReference type="InterPro" id="IPR025996">
    <property type="entry name" value="MT1864/Rv1816-like_C"/>
</dbReference>
<evidence type="ECO:0000313" key="6">
    <source>
        <dbReference type="EMBL" id="GGC14378.1"/>
    </source>
</evidence>
<dbReference type="PANTHER" id="PTHR30055:SF220">
    <property type="entry name" value="TETR-FAMILY REGULATORY PROTEIN"/>
    <property type="match status" value="1"/>
</dbReference>
<dbReference type="InterPro" id="IPR036271">
    <property type="entry name" value="Tet_transcr_reg_TetR-rel_C_sf"/>
</dbReference>
<dbReference type="PANTHER" id="PTHR30055">
    <property type="entry name" value="HTH-TYPE TRANSCRIPTIONAL REGULATOR RUTR"/>
    <property type="match status" value="1"/>
</dbReference>
<dbReference type="Pfam" id="PF13305">
    <property type="entry name" value="TetR_C_33"/>
    <property type="match status" value="1"/>
</dbReference>
<feature type="domain" description="HTH tetR-type" evidence="5">
    <location>
        <begin position="13"/>
        <end position="73"/>
    </location>
</feature>
<dbReference type="RefSeq" id="WP_188483207.1">
    <property type="nucleotide sequence ID" value="NZ_BMFC01000010.1"/>
</dbReference>
<dbReference type="EMBL" id="BMFC01000010">
    <property type="protein sequence ID" value="GGC14378.1"/>
    <property type="molecule type" value="Genomic_DNA"/>
</dbReference>
<keyword evidence="2 4" id="KW-0238">DNA-binding</keyword>
<comment type="caution">
    <text evidence="6">The sequence shown here is derived from an EMBL/GenBank/DDBJ whole genome shotgun (WGS) entry which is preliminary data.</text>
</comment>
<accession>A0ABQ1KYI6</accession>
<keyword evidence="7" id="KW-1185">Reference proteome</keyword>
<dbReference type="InterPro" id="IPR050109">
    <property type="entry name" value="HTH-type_TetR-like_transc_reg"/>
</dbReference>